<dbReference type="EMBL" id="LFYT02000019">
    <property type="protein sequence ID" value="PVE42117.1"/>
    <property type="molecule type" value="Genomic_DNA"/>
</dbReference>
<evidence type="ECO:0000256" key="3">
    <source>
        <dbReference type="ARBA" id="ARBA00022475"/>
    </source>
</evidence>
<feature type="transmembrane region" description="Helical" evidence="7">
    <location>
        <begin position="297"/>
        <end position="313"/>
    </location>
</feature>
<keyword evidence="5 7" id="KW-1133">Transmembrane helix</keyword>
<feature type="transmembrane region" description="Helical" evidence="7">
    <location>
        <begin position="127"/>
        <end position="151"/>
    </location>
</feature>
<dbReference type="GO" id="GO:0022857">
    <property type="term" value="F:transmembrane transporter activity"/>
    <property type="evidence" value="ECO:0007669"/>
    <property type="project" value="InterPro"/>
</dbReference>
<gene>
    <name evidence="8" type="ORF">H663_013955</name>
</gene>
<dbReference type="Pfam" id="PF07690">
    <property type="entry name" value="MFS_1"/>
    <property type="match status" value="1"/>
</dbReference>
<evidence type="ECO:0000313" key="9">
    <source>
        <dbReference type="Proteomes" id="UP000037507"/>
    </source>
</evidence>
<sequence>MPKGFYVLIAAQFASGLADNALMILGIFFLQEQGYPAWWSPLLKFSFNLAYVLLASLVGPIADAFSKGHLMAWLNVLKMLGVIFLLLGVHPLLAFSVTGLAAAVYAPAKYGLVTEVVPASGLVKANGWLEGSVVMSVILGVALGGALTAWHSVDLVWAARHGWSHWGLVGVSTQILGAFMVVLAVYAVSVLLNAGLPRQLTLNVRRPLSWRALQWSEFWQNHLQLWKDPLGGVSLFVTTLYWGVGAVLQFAVLAWAQTSLGLSMQRAAYLQALVAVGVILGAMMAARCFRIFNARKALPWGLLLAGMLPLLAVTENLAWAIPMLMLAGWAGGMLLVPMNAVLQHRGFKILSPGRSIAVQGFNENLSVLLMLAVYSFLVAWGVTLLTIMMGMACVLMVGMLPLCLQRHRRRAMPGL</sequence>
<dbReference type="RefSeq" id="WP_053170949.1">
    <property type="nucleotide sequence ID" value="NZ_LFYT02000019.1"/>
</dbReference>
<protein>
    <submittedName>
        <fullName evidence="8">MFS transporter</fullName>
    </submittedName>
</protein>
<dbReference type="SUPFAM" id="SSF103473">
    <property type="entry name" value="MFS general substrate transporter"/>
    <property type="match status" value="1"/>
</dbReference>
<dbReference type="NCBIfam" id="NF008397">
    <property type="entry name" value="PRK11195.1"/>
    <property type="match status" value="1"/>
</dbReference>
<evidence type="ECO:0000313" key="8">
    <source>
        <dbReference type="EMBL" id="PVE42117.1"/>
    </source>
</evidence>
<feature type="transmembrane region" description="Helical" evidence="7">
    <location>
        <begin position="268"/>
        <end position="285"/>
    </location>
</feature>
<evidence type="ECO:0000256" key="7">
    <source>
        <dbReference type="SAM" id="Phobius"/>
    </source>
</evidence>
<feature type="transmembrane region" description="Helical" evidence="7">
    <location>
        <begin position="171"/>
        <end position="196"/>
    </location>
</feature>
<name>A0A2T7UBQ7_9BURK</name>
<keyword evidence="3" id="KW-1003">Cell membrane</keyword>
<evidence type="ECO:0000256" key="1">
    <source>
        <dbReference type="ARBA" id="ARBA00004651"/>
    </source>
</evidence>
<keyword evidence="6 7" id="KW-0472">Membrane</keyword>
<proteinExistence type="predicted"/>
<evidence type="ECO:0000256" key="5">
    <source>
        <dbReference type="ARBA" id="ARBA00022989"/>
    </source>
</evidence>
<feature type="transmembrane region" description="Helical" evidence="7">
    <location>
        <begin position="82"/>
        <end position="106"/>
    </location>
</feature>
<keyword evidence="2" id="KW-0813">Transport</keyword>
<dbReference type="PANTHER" id="PTHR43266:SF2">
    <property type="entry name" value="MAJOR FACILITATOR SUPERFAMILY (MFS) PROFILE DOMAIN-CONTAINING PROTEIN"/>
    <property type="match status" value="1"/>
</dbReference>
<dbReference type="AlphaFoldDB" id="A0A2T7UBQ7"/>
<dbReference type="InterPro" id="IPR011701">
    <property type="entry name" value="MFS"/>
</dbReference>
<keyword evidence="9" id="KW-1185">Reference proteome</keyword>
<reference evidence="8" key="1">
    <citation type="submission" date="2017-04" db="EMBL/GenBank/DDBJ databases">
        <title>Unexpected and diverse lifestyles within the genus Limnohabitans.</title>
        <authorList>
            <person name="Kasalicky V."/>
            <person name="Mehrshad M."/>
            <person name="Andrei S.-A."/>
            <person name="Salcher M."/>
            <person name="Kratochvilova H."/>
            <person name="Simek K."/>
            <person name="Ghai R."/>
        </authorList>
    </citation>
    <scope>NUCLEOTIDE SEQUENCE [LARGE SCALE GENOMIC DNA]</scope>
    <source>
        <strain evidence="8">II-D5</strain>
    </source>
</reference>
<keyword evidence="4 7" id="KW-0812">Transmembrane</keyword>
<comment type="subcellular location">
    <subcellularLocation>
        <location evidence="1">Cell membrane</location>
        <topology evidence="1">Multi-pass membrane protein</topology>
    </subcellularLocation>
</comment>
<dbReference type="Proteomes" id="UP000037507">
    <property type="component" value="Unassembled WGS sequence"/>
</dbReference>
<dbReference type="OrthoDB" id="9803968at2"/>
<feature type="transmembrane region" description="Helical" evidence="7">
    <location>
        <begin position="6"/>
        <end position="30"/>
    </location>
</feature>
<feature type="transmembrane region" description="Helical" evidence="7">
    <location>
        <begin position="387"/>
        <end position="404"/>
    </location>
</feature>
<accession>A0A2T7UBQ7</accession>
<feature type="transmembrane region" description="Helical" evidence="7">
    <location>
        <begin position="363"/>
        <end position="381"/>
    </location>
</feature>
<feature type="transmembrane region" description="Helical" evidence="7">
    <location>
        <begin position="319"/>
        <end position="342"/>
    </location>
</feature>
<feature type="transmembrane region" description="Helical" evidence="7">
    <location>
        <begin position="233"/>
        <end position="256"/>
    </location>
</feature>
<evidence type="ECO:0000256" key="4">
    <source>
        <dbReference type="ARBA" id="ARBA00022692"/>
    </source>
</evidence>
<evidence type="ECO:0000256" key="2">
    <source>
        <dbReference type="ARBA" id="ARBA00022448"/>
    </source>
</evidence>
<feature type="transmembrane region" description="Helical" evidence="7">
    <location>
        <begin position="42"/>
        <end position="62"/>
    </location>
</feature>
<comment type="caution">
    <text evidence="8">The sequence shown here is derived from an EMBL/GenBank/DDBJ whole genome shotgun (WGS) entry which is preliminary data.</text>
</comment>
<dbReference type="Gene3D" id="1.20.1250.20">
    <property type="entry name" value="MFS general substrate transporter like domains"/>
    <property type="match status" value="1"/>
</dbReference>
<organism evidence="8 9">
    <name type="scientific">Limnohabitans planktonicus II-D5</name>
    <dbReference type="NCBI Taxonomy" id="1293045"/>
    <lineage>
        <taxon>Bacteria</taxon>
        <taxon>Pseudomonadati</taxon>
        <taxon>Pseudomonadota</taxon>
        <taxon>Betaproteobacteria</taxon>
        <taxon>Burkholderiales</taxon>
        <taxon>Comamonadaceae</taxon>
        <taxon>Limnohabitans</taxon>
    </lineage>
</organism>
<dbReference type="GO" id="GO:0005886">
    <property type="term" value="C:plasma membrane"/>
    <property type="evidence" value="ECO:0007669"/>
    <property type="project" value="UniProtKB-SubCell"/>
</dbReference>
<dbReference type="STRING" id="1293045.H663_06265"/>
<dbReference type="PANTHER" id="PTHR43266">
    <property type="entry name" value="MACROLIDE-EFFLUX PROTEIN"/>
    <property type="match status" value="1"/>
</dbReference>
<dbReference type="InterPro" id="IPR036259">
    <property type="entry name" value="MFS_trans_sf"/>
</dbReference>
<evidence type="ECO:0000256" key="6">
    <source>
        <dbReference type="ARBA" id="ARBA00023136"/>
    </source>
</evidence>